<dbReference type="SUPFAM" id="SSF46785">
    <property type="entry name" value="Winged helix' DNA-binding domain"/>
    <property type="match status" value="1"/>
</dbReference>
<dbReference type="Gene3D" id="1.10.10.10">
    <property type="entry name" value="Winged helix-like DNA-binding domain superfamily/Winged helix DNA-binding domain"/>
    <property type="match status" value="1"/>
</dbReference>
<dbReference type="InterPro" id="IPR005149">
    <property type="entry name" value="Tscrpt_reg_PadR_N"/>
</dbReference>
<dbReference type="InterPro" id="IPR036388">
    <property type="entry name" value="WH-like_DNA-bd_sf"/>
</dbReference>
<evidence type="ECO:0000313" key="3">
    <source>
        <dbReference type="Proteomes" id="UP000003919"/>
    </source>
</evidence>
<dbReference type="AlphaFoldDB" id="A3HSK7"/>
<accession>A3HSK7</accession>
<dbReference type="Pfam" id="PF03551">
    <property type="entry name" value="PadR"/>
    <property type="match status" value="1"/>
</dbReference>
<proteinExistence type="predicted"/>
<dbReference type="HOGENOM" id="CLU_063440_12_0_10"/>
<comment type="caution">
    <text evidence="2">The sequence shown here is derived from an EMBL/GenBank/DDBJ whole genome shotgun (WGS) entry which is preliminary data.</text>
</comment>
<name>A3HSK7_9BACT</name>
<evidence type="ECO:0000259" key="1">
    <source>
        <dbReference type="Pfam" id="PF03551"/>
    </source>
</evidence>
<sequence length="133" mass="15038">MPAKFLPTGIEGDFIKVQHMKDYQLGEFEEIVMLTVGILNNKAYSVAIKDEIEARLKRTVSMGALHTALNRMEDKGYLKSFSGESTEERAGRPRRYFEITALGKKAIQYAKDTRDELWAAIPKTIWQANLGGI</sequence>
<dbReference type="STRING" id="388413.ALPR1_11430"/>
<protein>
    <submittedName>
        <fullName evidence="2">Transcriptional regulator, PadR family</fullName>
    </submittedName>
</protein>
<dbReference type="eggNOG" id="COG1695">
    <property type="taxonomic scope" value="Bacteria"/>
</dbReference>
<organism evidence="2 3">
    <name type="scientific">Algoriphagus machipongonensis</name>
    <dbReference type="NCBI Taxonomy" id="388413"/>
    <lineage>
        <taxon>Bacteria</taxon>
        <taxon>Pseudomonadati</taxon>
        <taxon>Bacteroidota</taxon>
        <taxon>Cytophagia</taxon>
        <taxon>Cytophagales</taxon>
        <taxon>Cyclobacteriaceae</taxon>
        <taxon>Algoriphagus</taxon>
    </lineage>
</organism>
<keyword evidence="3" id="KW-1185">Reference proteome</keyword>
<dbReference type="Proteomes" id="UP000003919">
    <property type="component" value="Unassembled WGS sequence"/>
</dbReference>
<reference evidence="2 3" key="1">
    <citation type="journal article" date="2011" name="J. Bacteriol.">
        <title>Complete genome sequence of Algoriphagus sp. PR1, bacterial prey of a colony-forming choanoflagellate.</title>
        <authorList>
            <person name="Alegado R.A."/>
            <person name="Ferriera S."/>
            <person name="Nusbaum C."/>
            <person name="Young S.K."/>
            <person name="Zeng Q."/>
            <person name="Imamovic A."/>
            <person name="Fairclough S.R."/>
            <person name="King N."/>
        </authorList>
    </citation>
    <scope>NUCLEOTIDE SEQUENCE [LARGE SCALE GENOMIC DNA]</scope>
    <source>
        <strain evidence="2 3">PR1</strain>
    </source>
</reference>
<dbReference type="InterPro" id="IPR036390">
    <property type="entry name" value="WH_DNA-bd_sf"/>
</dbReference>
<dbReference type="EMBL" id="AAXU02000001">
    <property type="protein sequence ID" value="EAZ82825.1"/>
    <property type="molecule type" value="Genomic_DNA"/>
</dbReference>
<gene>
    <name evidence="2" type="ORF">ALPR1_11430</name>
</gene>
<dbReference type="RefSeq" id="WP_008200660.1">
    <property type="nucleotide sequence ID" value="NZ_CM001023.1"/>
</dbReference>
<feature type="domain" description="Transcription regulator PadR N-terminal" evidence="1">
    <location>
        <begin position="39"/>
        <end position="108"/>
    </location>
</feature>
<evidence type="ECO:0000313" key="2">
    <source>
        <dbReference type="EMBL" id="EAZ82825.1"/>
    </source>
</evidence>